<keyword evidence="1" id="KW-0812">Transmembrane</keyword>
<protein>
    <submittedName>
        <fullName evidence="2">Uncharacterized protein</fullName>
    </submittedName>
</protein>
<keyword evidence="1" id="KW-0472">Membrane</keyword>
<name>A0A2P2PX01_RHIMU</name>
<feature type="transmembrane region" description="Helical" evidence="1">
    <location>
        <begin position="6"/>
        <end position="22"/>
    </location>
</feature>
<evidence type="ECO:0000313" key="2">
    <source>
        <dbReference type="EMBL" id="MBX59173.1"/>
    </source>
</evidence>
<proteinExistence type="predicted"/>
<organism evidence="2">
    <name type="scientific">Rhizophora mucronata</name>
    <name type="common">Asiatic mangrove</name>
    <dbReference type="NCBI Taxonomy" id="61149"/>
    <lineage>
        <taxon>Eukaryota</taxon>
        <taxon>Viridiplantae</taxon>
        <taxon>Streptophyta</taxon>
        <taxon>Embryophyta</taxon>
        <taxon>Tracheophyta</taxon>
        <taxon>Spermatophyta</taxon>
        <taxon>Magnoliopsida</taxon>
        <taxon>eudicotyledons</taxon>
        <taxon>Gunneridae</taxon>
        <taxon>Pentapetalae</taxon>
        <taxon>rosids</taxon>
        <taxon>fabids</taxon>
        <taxon>Malpighiales</taxon>
        <taxon>Rhizophoraceae</taxon>
        <taxon>Rhizophora</taxon>
    </lineage>
</organism>
<keyword evidence="1" id="KW-1133">Transmembrane helix</keyword>
<reference evidence="2" key="1">
    <citation type="submission" date="2018-02" db="EMBL/GenBank/DDBJ databases">
        <title>Rhizophora mucronata_Transcriptome.</title>
        <authorList>
            <person name="Meera S.P."/>
            <person name="Sreeshan A."/>
            <person name="Augustine A."/>
        </authorList>
    </citation>
    <scope>NUCLEOTIDE SEQUENCE</scope>
    <source>
        <tissue evidence="2">Leaf</tissue>
    </source>
</reference>
<evidence type="ECO:0000256" key="1">
    <source>
        <dbReference type="SAM" id="Phobius"/>
    </source>
</evidence>
<dbReference type="EMBL" id="GGEC01078689">
    <property type="protein sequence ID" value="MBX59173.1"/>
    <property type="molecule type" value="Transcribed_RNA"/>
</dbReference>
<accession>A0A2P2PX01</accession>
<sequence>MNLYKAFCWCTYIIIAIYFFPLRKGKVPDHLTP</sequence>
<dbReference type="AlphaFoldDB" id="A0A2P2PX01"/>